<dbReference type="OrthoDB" id="5846501at2759"/>
<dbReference type="SUPFAM" id="SSF81321">
    <property type="entry name" value="Family A G protein-coupled receptor-like"/>
    <property type="match status" value="1"/>
</dbReference>
<feature type="transmembrane region" description="Helical" evidence="1">
    <location>
        <begin position="135"/>
        <end position="154"/>
    </location>
</feature>
<dbReference type="AlphaFoldDB" id="A0A9P1IYN8"/>
<feature type="transmembrane region" description="Helical" evidence="1">
    <location>
        <begin position="180"/>
        <end position="200"/>
    </location>
</feature>
<evidence type="ECO:0000256" key="1">
    <source>
        <dbReference type="SAM" id="Phobius"/>
    </source>
</evidence>
<dbReference type="Proteomes" id="UP001152747">
    <property type="component" value="Unassembled WGS sequence"/>
</dbReference>
<keyword evidence="4" id="KW-1185">Reference proteome</keyword>
<dbReference type="Gene3D" id="1.20.1070.10">
    <property type="entry name" value="Rhodopsin 7-helix transmembrane proteins"/>
    <property type="match status" value="1"/>
</dbReference>
<feature type="transmembrane region" description="Helical" evidence="1">
    <location>
        <begin position="212"/>
        <end position="235"/>
    </location>
</feature>
<feature type="transmembrane region" description="Helical" evidence="1">
    <location>
        <begin position="85"/>
        <end position="104"/>
    </location>
</feature>
<dbReference type="PANTHER" id="PTHR22718:SF11">
    <property type="entry name" value="7TM GPCR SERPENTINE RECEPTOR CLASS X (SRX) DOMAIN-CONTAINING PROTEIN"/>
    <property type="match status" value="1"/>
</dbReference>
<proteinExistence type="predicted"/>
<gene>
    <name evidence="3" type="ORF">CAMP_LOCUS15216</name>
</gene>
<protein>
    <recommendedName>
        <fullName evidence="2">7TM GPCR serpentine receptor class x (Srx) domain-containing protein</fullName>
    </recommendedName>
</protein>
<dbReference type="EMBL" id="CANHGI010000005">
    <property type="protein sequence ID" value="CAI5452579.1"/>
    <property type="molecule type" value="Genomic_DNA"/>
</dbReference>
<feature type="domain" description="7TM GPCR serpentine receptor class x (Srx)" evidence="2">
    <location>
        <begin position="13"/>
        <end position="110"/>
    </location>
</feature>
<keyword evidence="1" id="KW-1133">Transmembrane helix</keyword>
<evidence type="ECO:0000313" key="4">
    <source>
        <dbReference type="Proteomes" id="UP001152747"/>
    </source>
</evidence>
<name>A0A9P1IYN8_9PELO</name>
<evidence type="ECO:0000313" key="3">
    <source>
        <dbReference type="EMBL" id="CAI5452579.1"/>
    </source>
</evidence>
<dbReference type="CDD" id="cd00637">
    <property type="entry name" value="7tm_classA_rhodopsin-like"/>
    <property type="match status" value="1"/>
</dbReference>
<keyword evidence="1" id="KW-0812">Transmembrane</keyword>
<reference evidence="3" key="1">
    <citation type="submission" date="2022-11" db="EMBL/GenBank/DDBJ databases">
        <authorList>
            <person name="Kikuchi T."/>
        </authorList>
    </citation>
    <scope>NUCLEOTIDE SEQUENCE</scope>
    <source>
        <strain evidence="3">PS1010</strain>
    </source>
</reference>
<evidence type="ECO:0000259" key="2">
    <source>
        <dbReference type="Pfam" id="PF10328"/>
    </source>
</evidence>
<keyword evidence="1" id="KW-0472">Membrane</keyword>
<feature type="transmembrane region" description="Helical" evidence="1">
    <location>
        <begin position="41"/>
        <end position="64"/>
    </location>
</feature>
<accession>A0A9P1IYN8</accession>
<organism evidence="3 4">
    <name type="scientific">Caenorhabditis angaria</name>
    <dbReference type="NCBI Taxonomy" id="860376"/>
    <lineage>
        <taxon>Eukaryota</taxon>
        <taxon>Metazoa</taxon>
        <taxon>Ecdysozoa</taxon>
        <taxon>Nematoda</taxon>
        <taxon>Chromadorea</taxon>
        <taxon>Rhabditida</taxon>
        <taxon>Rhabditina</taxon>
        <taxon>Rhabditomorpha</taxon>
        <taxon>Rhabditoidea</taxon>
        <taxon>Rhabditidae</taxon>
        <taxon>Peloderinae</taxon>
        <taxon>Caenorhabditis</taxon>
    </lineage>
</organism>
<sequence length="264" mass="30171">MQMKTSLGFLILLTSSIGILANILVFRPVFKLAKNPQKSSIYVISLFNILADIVNLCLIAFYLAPCIIFESYIVGEINEEGIPKFMGFLALLIWYTVNMTQIVMATNRFVFDHEIISFNYARKPDFPNYSGLSDLPLNVSSTIIAFFCYLSIIYKIHNSNKNVLNIVSPTAQKLRRNKEFTYAMQFFSISIFYTFAWVFLRVFPVLLGDQNVQWFVLVTVCVIINSSANAIIYLISNHEIIDMIKNRRASIISGSSIERKSNNF</sequence>
<dbReference type="InterPro" id="IPR019430">
    <property type="entry name" value="7TM_GPCR_serpentine_rcpt_Srx"/>
</dbReference>
<comment type="caution">
    <text evidence="3">The sequence shown here is derived from an EMBL/GenBank/DDBJ whole genome shotgun (WGS) entry which is preliminary data.</text>
</comment>
<dbReference type="Pfam" id="PF10328">
    <property type="entry name" value="7TM_GPCR_Srx"/>
    <property type="match status" value="1"/>
</dbReference>
<dbReference type="PANTHER" id="PTHR22718">
    <property type="entry name" value="SERPENTINE RECEPTOR, CLASS X"/>
    <property type="match status" value="1"/>
</dbReference>
<feature type="transmembrane region" description="Helical" evidence="1">
    <location>
        <begin position="7"/>
        <end position="29"/>
    </location>
</feature>